<gene>
    <name evidence="6" type="ORF">NA57DRAFT_71895</name>
</gene>
<keyword evidence="5" id="KW-0812">Transmembrane</keyword>
<evidence type="ECO:0000256" key="1">
    <source>
        <dbReference type="ARBA" id="ARBA00004685"/>
    </source>
</evidence>
<comment type="caution">
    <text evidence="6">The sequence shown here is derived from an EMBL/GenBank/DDBJ whole genome shotgun (WGS) entry which is preliminary data.</text>
</comment>
<evidence type="ECO:0000313" key="6">
    <source>
        <dbReference type="EMBL" id="KAF2102910.1"/>
    </source>
</evidence>
<dbReference type="PANTHER" id="PTHR33365">
    <property type="entry name" value="YALI0B05434P"/>
    <property type="match status" value="1"/>
</dbReference>
<sequence>MTPDGSHETLAFNGDDSKPLMTRSSWSGDEEDQLHRLQKKPTGSKRTRQVCSIILSLRHALNTVLLLAILAFLVTSRYGDGRGRLESSGDITGFAPTIRRQIRTFAYDSSFTPDDPADWFTNRVRQKWLDLVPKGLGYVRVDNPEDYDNLPTPLPEYDVPVFTTSVTHQLHCLYKLEELFSSLVSNNTGSRAHDDSADWHSSHCFEYLRQSIVCCGDTTLEGKQTSFPDKTLPGSDGWDAKHICRDWDQVRSYLEKNRVNDKVWI</sequence>
<dbReference type="EMBL" id="ML978122">
    <property type="protein sequence ID" value="KAF2102910.1"/>
    <property type="molecule type" value="Genomic_DNA"/>
</dbReference>
<dbReference type="PANTHER" id="PTHR33365:SF11">
    <property type="entry name" value="TAT PATHWAY SIGNAL SEQUENCE"/>
    <property type="match status" value="1"/>
</dbReference>
<organism evidence="6 7">
    <name type="scientific">Rhizodiscina lignyota</name>
    <dbReference type="NCBI Taxonomy" id="1504668"/>
    <lineage>
        <taxon>Eukaryota</taxon>
        <taxon>Fungi</taxon>
        <taxon>Dikarya</taxon>
        <taxon>Ascomycota</taxon>
        <taxon>Pezizomycotina</taxon>
        <taxon>Dothideomycetes</taxon>
        <taxon>Pleosporomycetidae</taxon>
        <taxon>Aulographales</taxon>
        <taxon>Rhizodiscinaceae</taxon>
        <taxon>Rhizodiscina</taxon>
    </lineage>
</organism>
<evidence type="ECO:0000256" key="5">
    <source>
        <dbReference type="SAM" id="Phobius"/>
    </source>
</evidence>
<keyword evidence="2" id="KW-0560">Oxidoreductase</keyword>
<evidence type="ECO:0000313" key="7">
    <source>
        <dbReference type="Proteomes" id="UP000799772"/>
    </source>
</evidence>
<reference evidence="6" key="1">
    <citation type="journal article" date="2020" name="Stud. Mycol.">
        <title>101 Dothideomycetes genomes: a test case for predicting lifestyles and emergence of pathogens.</title>
        <authorList>
            <person name="Haridas S."/>
            <person name="Albert R."/>
            <person name="Binder M."/>
            <person name="Bloem J."/>
            <person name="Labutti K."/>
            <person name="Salamov A."/>
            <person name="Andreopoulos B."/>
            <person name="Baker S."/>
            <person name="Barry K."/>
            <person name="Bills G."/>
            <person name="Bluhm B."/>
            <person name="Cannon C."/>
            <person name="Castanera R."/>
            <person name="Culley D."/>
            <person name="Daum C."/>
            <person name="Ezra D."/>
            <person name="Gonzalez J."/>
            <person name="Henrissat B."/>
            <person name="Kuo A."/>
            <person name="Liang C."/>
            <person name="Lipzen A."/>
            <person name="Lutzoni F."/>
            <person name="Magnuson J."/>
            <person name="Mondo S."/>
            <person name="Nolan M."/>
            <person name="Ohm R."/>
            <person name="Pangilinan J."/>
            <person name="Park H.-J."/>
            <person name="Ramirez L."/>
            <person name="Alfaro M."/>
            <person name="Sun H."/>
            <person name="Tritt A."/>
            <person name="Yoshinaga Y."/>
            <person name="Zwiers L.-H."/>
            <person name="Turgeon B."/>
            <person name="Goodwin S."/>
            <person name="Spatafora J."/>
            <person name="Crous P."/>
            <person name="Grigoriev I."/>
        </authorList>
    </citation>
    <scope>NUCLEOTIDE SEQUENCE</scope>
    <source>
        <strain evidence="6">CBS 133067</strain>
    </source>
</reference>
<keyword evidence="5" id="KW-1133">Transmembrane helix</keyword>
<feature type="transmembrane region" description="Helical" evidence="5">
    <location>
        <begin position="53"/>
        <end position="74"/>
    </location>
</feature>
<dbReference type="Proteomes" id="UP000799772">
    <property type="component" value="Unassembled WGS sequence"/>
</dbReference>
<dbReference type="GO" id="GO:0043386">
    <property type="term" value="P:mycotoxin biosynthetic process"/>
    <property type="evidence" value="ECO:0007669"/>
    <property type="project" value="InterPro"/>
</dbReference>
<name>A0A9P4MA63_9PEZI</name>
<dbReference type="InterPro" id="IPR021765">
    <property type="entry name" value="UstYa-like"/>
</dbReference>
<dbReference type="Pfam" id="PF11807">
    <property type="entry name" value="UstYa"/>
    <property type="match status" value="1"/>
</dbReference>
<comment type="similarity">
    <text evidence="3">Belongs to the ustYa family.</text>
</comment>
<dbReference type="GO" id="GO:0016491">
    <property type="term" value="F:oxidoreductase activity"/>
    <property type="evidence" value="ECO:0007669"/>
    <property type="project" value="UniProtKB-KW"/>
</dbReference>
<comment type="pathway">
    <text evidence="1">Mycotoxin biosynthesis.</text>
</comment>
<protein>
    <recommendedName>
        <fullName evidence="8">Oxidase ustYa</fullName>
    </recommendedName>
</protein>
<evidence type="ECO:0008006" key="8">
    <source>
        <dbReference type="Google" id="ProtNLM"/>
    </source>
</evidence>
<feature type="region of interest" description="Disordered" evidence="4">
    <location>
        <begin position="1"/>
        <end position="43"/>
    </location>
</feature>
<dbReference type="AlphaFoldDB" id="A0A9P4MA63"/>
<evidence type="ECO:0000256" key="3">
    <source>
        <dbReference type="ARBA" id="ARBA00035112"/>
    </source>
</evidence>
<keyword evidence="5" id="KW-0472">Membrane</keyword>
<proteinExistence type="inferred from homology"/>
<evidence type="ECO:0000256" key="4">
    <source>
        <dbReference type="SAM" id="MobiDB-lite"/>
    </source>
</evidence>
<evidence type="ECO:0000256" key="2">
    <source>
        <dbReference type="ARBA" id="ARBA00023002"/>
    </source>
</evidence>
<accession>A0A9P4MA63</accession>
<keyword evidence="7" id="KW-1185">Reference proteome</keyword>
<dbReference type="OrthoDB" id="3687641at2759"/>